<reference evidence="4" key="1">
    <citation type="submission" date="2025-08" db="UniProtKB">
        <authorList>
            <consortium name="RefSeq"/>
        </authorList>
    </citation>
    <scope>IDENTIFICATION</scope>
    <source>
        <strain evidence="4">Tuebingen</strain>
        <tissue evidence="4">Fibroblasts and whole tissue</tissue>
    </source>
</reference>
<evidence type="ECO:0000313" key="3">
    <source>
        <dbReference type="Proteomes" id="UP000000437"/>
    </source>
</evidence>
<sequence length="1187" mass="135342">MAITRIIYCESIFLHFFIPRSTNRLQSQMWRVALEAEQFSDFDSLLRSFSFEMHLCIHEILNQKVFQRIGEVLKKKRSNSVHLFLHVKEKFITRPLQMAIFESLPNIATIRIFPQQFQVAVETKLYLQGAVHEMETGHRCVRNLLSVFSKNPRENFEELCRILLTLYEDVKNLDVLSLLQPVFYAMPPTWVVHPSTPSLSLLLQTMKVLNLKKPAELDHATYPLSELKLFLQCIPYITEIRFSAALRQSDDIHKIVKTVADLFILASECGEKELKRLSTACSYSNFPFSGESKILQSIFFLGLFSQLKERSSWQTVLLVLKPILNVAPSVWTVDLLKLEKTSVFTELLKLQALRKPVELMSGSCKKEKLRFFLNCLPYVSEFRCDEQFFQTVCEVLLTDSEWNPKQIAELLRSLGFSISLIGMLSSHLCKAVGSVFEQLEKDCISLNLLPQKISYQGCAYLFSKVRKLKTLRVNEIAASKLTRLARSDKEMHPITVEELSVVLSDCNLQKRELCQLLSSLTSLLRVWTVHSLNLSECQIEPHMFICLLCHQSPLSIRFHEDTLQQLAEVVCDAQDENLTQLFLEKIDGDLSPCCLSWDVLSCLIQVAKKKVTIDLSEDRFNVLNIPRLLPVLDKVCFKSISPLMVRAALKEIYEERAGHLIVKLVQSSANLINLCMRELDSADCKALCFALHYSDGVKLNLLNSVIPNNETDSIVKLMHRVSELRVDRKLLLNFLHMSKNMWKQGHALLTALNNKLDFSFSSSLDSGFAQEKEDLLTLCYMDCEAITSAIETSTFETELILYDCQAEDSALETLFPVLHKVHLRLGKSLLCQLVTLISNAPMAMSLKWASSLSKALGKELDLSDTPLNYRTCESLQLVLDYTEDLTHLNLSHCQITDACLDLFLPHLHKILTLDFTGNYITDKGVLRLRTALDVNHFTKAICLCDNHITEIGLLMEESRFETQPASTRCSQKYITKDLQSNSKTEKSMTAFVQREDTVKEFEPEIAVINGEISYRFQCESEGFFMCGATGLVFGMKSSGCVEYSVVHWDPYHLINTRYEPAGPLFDIKTPAGEIYELHLPHCETHVDAIGNISVIHMHNKDSREFLSPFKISKTHVAVNISGLSTYGTVYENDEQSRSIRGQVLLFHEPDLSEALQRLWVFLLPGNVPLSEIKAQQQEYVYIQTTSD</sequence>
<dbReference type="InterPro" id="IPR001611">
    <property type="entry name" value="Leu-rich_rpt"/>
</dbReference>
<keyword evidence="3" id="KW-1185">Reference proteome</keyword>
<organism evidence="3 4">
    <name type="scientific">Danio rerio</name>
    <name type="common">Zebrafish</name>
    <name type="synonym">Brachydanio rerio</name>
    <dbReference type="NCBI Taxonomy" id="7955"/>
    <lineage>
        <taxon>Eukaryota</taxon>
        <taxon>Metazoa</taxon>
        <taxon>Chordata</taxon>
        <taxon>Craniata</taxon>
        <taxon>Vertebrata</taxon>
        <taxon>Euteleostomi</taxon>
        <taxon>Actinopterygii</taxon>
        <taxon>Neopterygii</taxon>
        <taxon>Teleostei</taxon>
        <taxon>Ostariophysi</taxon>
        <taxon>Cypriniformes</taxon>
        <taxon>Danionidae</taxon>
        <taxon>Danioninae</taxon>
        <taxon>Danio</taxon>
    </lineage>
</organism>
<proteinExistence type="predicted"/>
<dbReference type="Proteomes" id="UP000000437">
    <property type="component" value="Chromosome 7"/>
</dbReference>
<name>A0A8M9PPM2_DANRE</name>
<evidence type="ECO:0000256" key="2">
    <source>
        <dbReference type="ARBA" id="ARBA00022490"/>
    </source>
</evidence>
<dbReference type="PANTHER" id="PTHR31594">
    <property type="entry name" value="AIG1-TYPE G DOMAIN-CONTAINING PROTEIN"/>
    <property type="match status" value="1"/>
</dbReference>
<dbReference type="RefSeq" id="XP_021333472.2">
    <property type="nucleotide sequence ID" value="XM_021477797.3"/>
</dbReference>
<dbReference type="PANTHER" id="PTHR31594:SF16">
    <property type="entry name" value="SI:CH211-281L24.3"/>
    <property type="match status" value="1"/>
</dbReference>
<dbReference type="KEGG" id="dre:101885004"/>
<dbReference type="GO" id="GO:0005829">
    <property type="term" value="C:cytosol"/>
    <property type="evidence" value="ECO:0007669"/>
    <property type="project" value="UniProtKB-SubCell"/>
</dbReference>
<protein>
    <submittedName>
        <fullName evidence="4">Uncharacterized protein isoform X1</fullName>
    </submittedName>
</protein>
<accession>A0A8M9PPM2</accession>
<dbReference type="InterPro" id="IPR025307">
    <property type="entry name" value="FIIND_dom"/>
</dbReference>
<gene>
    <name evidence="4" type="primary">LOC101885004</name>
</gene>
<dbReference type="Pfam" id="PF13553">
    <property type="entry name" value="FIIND"/>
    <property type="match status" value="1"/>
</dbReference>
<dbReference type="Gene3D" id="3.80.10.10">
    <property type="entry name" value="Ribonuclease Inhibitor"/>
    <property type="match status" value="1"/>
</dbReference>
<evidence type="ECO:0000313" key="4">
    <source>
        <dbReference type="RefSeq" id="XP_021333472.2"/>
    </source>
</evidence>
<dbReference type="InterPro" id="IPR052090">
    <property type="entry name" value="Cytolytic_pore-forming_toxin"/>
</dbReference>
<keyword evidence="2" id="KW-0963">Cytoplasm</keyword>
<dbReference type="PROSITE" id="PS51830">
    <property type="entry name" value="FIIND"/>
    <property type="match status" value="1"/>
</dbReference>
<evidence type="ECO:0000256" key="1">
    <source>
        <dbReference type="ARBA" id="ARBA00004514"/>
    </source>
</evidence>
<dbReference type="SUPFAM" id="SSF52047">
    <property type="entry name" value="RNI-like"/>
    <property type="match status" value="1"/>
</dbReference>
<dbReference type="InterPro" id="IPR032675">
    <property type="entry name" value="LRR_dom_sf"/>
</dbReference>
<dbReference type="Pfam" id="PF23679">
    <property type="entry name" value="UPA-FIIND"/>
    <property type="match status" value="1"/>
</dbReference>
<comment type="subcellular location">
    <subcellularLocation>
        <location evidence="1">Cytoplasm</location>
        <location evidence="1">Cytosol</location>
    </subcellularLocation>
</comment>
<dbReference type="AlphaFoldDB" id="A0A8M9PPM2"/>
<dbReference type="Pfam" id="PF13516">
    <property type="entry name" value="LRR_6"/>
    <property type="match status" value="2"/>
</dbReference>